<evidence type="ECO:0000313" key="3">
    <source>
        <dbReference type="Proteomes" id="UP000238322"/>
    </source>
</evidence>
<feature type="domain" description="Beta-lactamase-related" evidence="1">
    <location>
        <begin position="80"/>
        <end position="407"/>
    </location>
</feature>
<dbReference type="InterPro" id="IPR050491">
    <property type="entry name" value="AmpC-like"/>
</dbReference>
<dbReference type="Gene3D" id="3.40.710.10">
    <property type="entry name" value="DD-peptidase/beta-lactamase superfamily"/>
    <property type="match status" value="1"/>
</dbReference>
<sequence length="427" mass="47744">MVGSKSLSCQYFQLQCLSVHQAIDMLGLTTKNSARNIAMILSRLYRYLPLLLSAILVCCSQVTAEMPIVGRPAPELGKLDEAMLEFMKENDISAGSLSVMKNGQILMHHTYGWQDKQRTEPIREDAMFRVASVTKPFTAAAIRELIRRGQISLDSKVFRLPGSTDGILRYEPLGKPDPRLKDITVDHLLQHRGGWDRDIVGDLTYREKQIAQAFGVASPPGREKTVRYIMGQPLQHDPGTKRSYSNIGFLLLGLIVEEVSGQSYQQYLHRHVMHPAGIASNNWLLGRTFKKDQSPREPYYDNNEVVDNVFYPTHSTKRQVKRPYGGFDVEARTSQGRLVASGVAILGFLDRYQVNGPNIGGPRPAPGNWKWNHSGSLPGTNAVARQRGDGINFVVLFNKRPEGGNYATMMREKLDALFDEGEVLSGN</sequence>
<proteinExistence type="predicted"/>
<protein>
    <recommendedName>
        <fullName evidence="1">Beta-lactamase-related domain-containing protein</fullName>
    </recommendedName>
</protein>
<dbReference type="PANTHER" id="PTHR46825:SF9">
    <property type="entry name" value="BETA-LACTAMASE-RELATED DOMAIN-CONTAINING PROTEIN"/>
    <property type="match status" value="1"/>
</dbReference>
<name>A0A2S8FQR3_9BACT</name>
<evidence type="ECO:0000259" key="1">
    <source>
        <dbReference type="Pfam" id="PF00144"/>
    </source>
</evidence>
<dbReference type="EMBL" id="PUHY01000010">
    <property type="protein sequence ID" value="PQO34528.1"/>
    <property type="molecule type" value="Genomic_DNA"/>
</dbReference>
<organism evidence="2 3">
    <name type="scientific">Blastopirellula marina</name>
    <dbReference type="NCBI Taxonomy" id="124"/>
    <lineage>
        <taxon>Bacteria</taxon>
        <taxon>Pseudomonadati</taxon>
        <taxon>Planctomycetota</taxon>
        <taxon>Planctomycetia</taxon>
        <taxon>Pirellulales</taxon>
        <taxon>Pirellulaceae</taxon>
        <taxon>Blastopirellula</taxon>
    </lineage>
</organism>
<dbReference type="PANTHER" id="PTHR46825">
    <property type="entry name" value="D-ALANYL-D-ALANINE-CARBOXYPEPTIDASE/ENDOPEPTIDASE AMPH"/>
    <property type="match status" value="1"/>
</dbReference>
<reference evidence="2 3" key="1">
    <citation type="submission" date="2018-02" db="EMBL/GenBank/DDBJ databases">
        <title>Comparative genomes isolates from brazilian mangrove.</title>
        <authorList>
            <person name="Araujo J.E."/>
            <person name="Taketani R.G."/>
            <person name="Silva M.C.P."/>
            <person name="Loureco M.V."/>
            <person name="Andreote F.D."/>
        </authorList>
    </citation>
    <scope>NUCLEOTIDE SEQUENCE [LARGE SCALE GENOMIC DNA]</scope>
    <source>
        <strain evidence="2 3">Hex-1 MGV</strain>
    </source>
</reference>
<dbReference type="Proteomes" id="UP000238322">
    <property type="component" value="Unassembled WGS sequence"/>
</dbReference>
<evidence type="ECO:0000313" key="2">
    <source>
        <dbReference type="EMBL" id="PQO34528.1"/>
    </source>
</evidence>
<accession>A0A2S8FQR3</accession>
<dbReference type="Pfam" id="PF00144">
    <property type="entry name" value="Beta-lactamase"/>
    <property type="match status" value="1"/>
</dbReference>
<comment type="caution">
    <text evidence="2">The sequence shown here is derived from an EMBL/GenBank/DDBJ whole genome shotgun (WGS) entry which is preliminary data.</text>
</comment>
<dbReference type="SUPFAM" id="SSF56601">
    <property type="entry name" value="beta-lactamase/transpeptidase-like"/>
    <property type="match status" value="1"/>
</dbReference>
<gene>
    <name evidence="2" type="ORF">C5Y83_13505</name>
</gene>
<dbReference type="InterPro" id="IPR012338">
    <property type="entry name" value="Beta-lactam/transpept-like"/>
</dbReference>
<dbReference type="InterPro" id="IPR001466">
    <property type="entry name" value="Beta-lactam-related"/>
</dbReference>
<dbReference type="AlphaFoldDB" id="A0A2S8FQR3"/>